<keyword evidence="2" id="KW-1003">Cell membrane</keyword>
<feature type="transmembrane region" description="Helical" evidence="6">
    <location>
        <begin position="407"/>
        <end position="430"/>
    </location>
</feature>
<feature type="transmembrane region" description="Helical" evidence="6">
    <location>
        <begin position="245"/>
        <end position="265"/>
    </location>
</feature>
<feature type="transmembrane region" description="Helical" evidence="6">
    <location>
        <begin position="511"/>
        <end position="533"/>
    </location>
</feature>
<evidence type="ECO:0000256" key="4">
    <source>
        <dbReference type="ARBA" id="ARBA00022989"/>
    </source>
</evidence>
<evidence type="ECO:0000256" key="5">
    <source>
        <dbReference type="ARBA" id="ARBA00023136"/>
    </source>
</evidence>
<evidence type="ECO:0000256" key="3">
    <source>
        <dbReference type="ARBA" id="ARBA00022692"/>
    </source>
</evidence>
<dbReference type="Pfam" id="PF13520">
    <property type="entry name" value="AA_permease_2"/>
    <property type="match status" value="1"/>
</dbReference>
<dbReference type="EMBL" id="QEAQ01000042">
    <property type="protein sequence ID" value="TPX58066.1"/>
    <property type="molecule type" value="Genomic_DNA"/>
</dbReference>
<keyword evidence="3 6" id="KW-0812">Transmembrane</keyword>
<dbReference type="InterPro" id="IPR050367">
    <property type="entry name" value="APC_superfamily"/>
</dbReference>
<dbReference type="STRING" id="109895.A0A507E2K6"/>
<feature type="transmembrane region" description="Helical" evidence="6">
    <location>
        <begin position="277"/>
        <end position="298"/>
    </location>
</feature>
<keyword evidence="5 6" id="KW-0472">Membrane</keyword>
<gene>
    <name evidence="7" type="ORF">PhCBS80983_g03388</name>
</gene>
<dbReference type="AlphaFoldDB" id="A0A507E2K6"/>
<evidence type="ECO:0000313" key="7">
    <source>
        <dbReference type="EMBL" id="TPX58066.1"/>
    </source>
</evidence>
<reference evidence="7 8" key="1">
    <citation type="journal article" date="2019" name="Sci. Rep.">
        <title>Comparative genomics of chytrid fungi reveal insights into the obligate biotrophic and pathogenic lifestyle of Synchytrium endobioticum.</title>
        <authorList>
            <person name="van de Vossenberg B.T.L.H."/>
            <person name="Warris S."/>
            <person name="Nguyen H.D.T."/>
            <person name="van Gent-Pelzer M.P.E."/>
            <person name="Joly D.L."/>
            <person name="van de Geest H.C."/>
            <person name="Bonants P.J.M."/>
            <person name="Smith D.S."/>
            <person name="Levesque C.A."/>
            <person name="van der Lee T.A.J."/>
        </authorList>
    </citation>
    <scope>NUCLEOTIDE SEQUENCE [LARGE SCALE GENOMIC DNA]</scope>
    <source>
        <strain evidence="7 8">CBS 809.83</strain>
    </source>
</reference>
<evidence type="ECO:0000256" key="2">
    <source>
        <dbReference type="ARBA" id="ARBA00022475"/>
    </source>
</evidence>
<organism evidence="7 8">
    <name type="scientific">Powellomyces hirtus</name>
    <dbReference type="NCBI Taxonomy" id="109895"/>
    <lineage>
        <taxon>Eukaryota</taxon>
        <taxon>Fungi</taxon>
        <taxon>Fungi incertae sedis</taxon>
        <taxon>Chytridiomycota</taxon>
        <taxon>Chytridiomycota incertae sedis</taxon>
        <taxon>Chytridiomycetes</taxon>
        <taxon>Spizellomycetales</taxon>
        <taxon>Powellomycetaceae</taxon>
        <taxon>Powellomyces</taxon>
    </lineage>
</organism>
<name>A0A507E2K6_9FUNG</name>
<feature type="transmembrane region" description="Helical" evidence="6">
    <location>
        <begin position="201"/>
        <end position="225"/>
    </location>
</feature>
<keyword evidence="8" id="KW-1185">Reference proteome</keyword>
<feature type="transmembrane region" description="Helical" evidence="6">
    <location>
        <begin position="142"/>
        <end position="164"/>
    </location>
</feature>
<feature type="transmembrane region" description="Helical" evidence="6">
    <location>
        <begin position="170"/>
        <end position="189"/>
    </location>
</feature>
<accession>A0A507E2K6</accession>
<proteinExistence type="predicted"/>
<dbReference type="GO" id="GO:0022857">
    <property type="term" value="F:transmembrane transporter activity"/>
    <property type="evidence" value="ECO:0007669"/>
    <property type="project" value="InterPro"/>
</dbReference>
<feature type="transmembrane region" description="Helical" evidence="6">
    <location>
        <begin position="451"/>
        <end position="469"/>
    </location>
</feature>
<evidence type="ECO:0008006" key="9">
    <source>
        <dbReference type="Google" id="ProtNLM"/>
    </source>
</evidence>
<dbReference type="PANTHER" id="PTHR42770:SF7">
    <property type="entry name" value="MEMBRANE PROTEIN"/>
    <property type="match status" value="1"/>
</dbReference>
<dbReference type="GO" id="GO:0005886">
    <property type="term" value="C:plasma membrane"/>
    <property type="evidence" value="ECO:0007669"/>
    <property type="project" value="UniProtKB-SubCell"/>
</dbReference>
<keyword evidence="4 6" id="KW-1133">Transmembrane helix</keyword>
<protein>
    <recommendedName>
        <fullName evidence="9">Amino acid permease/ SLC12A domain-containing protein</fullName>
    </recommendedName>
</protein>
<feature type="transmembrane region" description="Helical" evidence="6">
    <location>
        <begin position="357"/>
        <end position="377"/>
    </location>
</feature>
<feature type="transmembrane region" description="Helical" evidence="6">
    <location>
        <begin position="539"/>
        <end position="557"/>
    </location>
</feature>
<dbReference type="PANTHER" id="PTHR42770">
    <property type="entry name" value="AMINO ACID TRANSPORTER-RELATED"/>
    <property type="match status" value="1"/>
</dbReference>
<comment type="subcellular location">
    <subcellularLocation>
        <location evidence="1">Cell membrane</location>
        <topology evidence="1">Multi-pass membrane protein</topology>
    </subcellularLocation>
</comment>
<evidence type="ECO:0000256" key="6">
    <source>
        <dbReference type="SAM" id="Phobius"/>
    </source>
</evidence>
<comment type="caution">
    <text evidence="7">The sequence shown here is derived from an EMBL/GenBank/DDBJ whole genome shotgun (WGS) entry which is preliminary data.</text>
</comment>
<dbReference type="Gene3D" id="1.20.1740.10">
    <property type="entry name" value="Amino acid/polyamine transporter I"/>
    <property type="match status" value="1"/>
</dbReference>
<feature type="transmembrane region" description="Helical" evidence="6">
    <location>
        <begin position="475"/>
        <end position="499"/>
    </location>
</feature>
<dbReference type="InterPro" id="IPR002293">
    <property type="entry name" value="AA/rel_permease1"/>
</dbReference>
<evidence type="ECO:0000256" key="1">
    <source>
        <dbReference type="ARBA" id="ARBA00004651"/>
    </source>
</evidence>
<dbReference type="Proteomes" id="UP000318582">
    <property type="component" value="Unassembled WGS sequence"/>
</dbReference>
<evidence type="ECO:0000313" key="8">
    <source>
        <dbReference type="Proteomes" id="UP000318582"/>
    </source>
</evidence>
<sequence>MNSQSHLGPAGMSTDPLVVSLHLTSLENISVHCTGAQDIQLRRPPSIEDLEDLPVLISNCKNCRGPSHKVDLGDVPTFPLQSLRSATATNVKSAAYGQPIRTQRLGNDWEFAGWGKTVSTELSPEVVEHHGKIEKHVQIGEFRATSIVAIAVTGGVLYTCGPSIVVAGQYAPISLLLVCIVVFIYRFIFAELGSIPLNGGVYSLLLVGSTKFVAAMAACCSILDLSASAVVSAATASNYFYGQWGIGNVYALTIGVLALFAVLALAGMKDSANVSLVIFWIHLATMIALILASLVHWGRNGSDTLVANWNAPSPTGNVAYDIFNGFCLGMLGFTGMEQCPNYIEEQKPGVYPKVMRNIAYLVLCFTPVITFLMLVVIPRNEIEDNVNFALSYLGDVTGGRPLEMIGSINACIVLCGGVLCAFVGIVGLMGHMANDHLLPQFLLNSNRFTHSYHYIILSFFLLCVLLVVVTSADVMLLSLLFALCFLFVLAMFAIANLLLKYKRGRLRRIVTTSWITVLIGLVAVVAAIVGNSISSPSMIAIFAAFFGVLFAAMVILINEVPLLRFLVFITDNQAKMGNITNALVRRLKVARSHPVAFFTNHDEIHVLNKAVLYVAQNEPTMHLQIVHFFEDVAHIPLNLEPNCHILDHVYPKISIDLILVKGTFSPSSVACMAKALGISRNQCYITCPGENSNQIGDFGGARIIML</sequence>